<reference evidence="4 5" key="1">
    <citation type="journal article" date="2015" name="Environ. Microbiol.">
        <title>Metagenome sequence of Elaphomyces granulatus from sporocarp tissue reveals Ascomycota ectomycorrhizal fingerprints of genome expansion and a Proteobacteria-rich microbiome.</title>
        <authorList>
            <person name="Quandt C.A."/>
            <person name="Kohler A."/>
            <person name="Hesse C.N."/>
            <person name="Sharpton T.J."/>
            <person name="Martin F."/>
            <person name="Spatafora J.W."/>
        </authorList>
    </citation>
    <scope>NUCLEOTIDE SEQUENCE [LARGE SCALE GENOMIC DNA]</scope>
    <source>
        <strain evidence="4 5">OSC145934</strain>
    </source>
</reference>
<feature type="region of interest" description="Disordered" evidence="2">
    <location>
        <begin position="108"/>
        <end position="131"/>
    </location>
</feature>
<evidence type="ECO:0000259" key="3">
    <source>
        <dbReference type="PROSITE" id="PS50994"/>
    </source>
</evidence>
<evidence type="ECO:0000256" key="1">
    <source>
        <dbReference type="ARBA" id="ARBA00022884"/>
    </source>
</evidence>
<evidence type="ECO:0000313" key="5">
    <source>
        <dbReference type="Proteomes" id="UP000243515"/>
    </source>
</evidence>
<protein>
    <recommendedName>
        <fullName evidence="3">Integrase catalytic domain-containing protein</fullName>
    </recommendedName>
</protein>
<proteinExistence type="predicted"/>
<dbReference type="InterPro" id="IPR001584">
    <property type="entry name" value="Integrase_cat-core"/>
</dbReference>
<dbReference type="InterPro" id="IPR012337">
    <property type="entry name" value="RNaseH-like_sf"/>
</dbReference>
<evidence type="ECO:0000313" key="4">
    <source>
        <dbReference type="EMBL" id="OXV06201.1"/>
    </source>
</evidence>
<dbReference type="EMBL" id="NPHW01006009">
    <property type="protein sequence ID" value="OXV06201.1"/>
    <property type="molecule type" value="Genomic_DNA"/>
</dbReference>
<dbReference type="PROSITE" id="PS50994">
    <property type="entry name" value="INTEGRASE"/>
    <property type="match status" value="1"/>
</dbReference>
<dbReference type="GO" id="GO:0015074">
    <property type="term" value="P:DNA integration"/>
    <property type="evidence" value="ECO:0007669"/>
    <property type="project" value="InterPro"/>
</dbReference>
<feature type="domain" description="Integrase catalytic" evidence="3">
    <location>
        <begin position="490"/>
        <end position="663"/>
    </location>
</feature>
<feature type="region of interest" description="Disordered" evidence="2">
    <location>
        <begin position="267"/>
        <end position="287"/>
    </location>
</feature>
<dbReference type="Gene3D" id="3.30.420.10">
    <property type="entry name" value="Ribonuclease H-like superfamily/Ribonuclease H"/>
    <property type="match status" value="1"/>
</dbReference>
<keyword evidence="1" id="KW-0694">RNA-binding</keyword>
<comment type="caution">
    <text evidence="4">The sequence shown here is derived from an EMBL/GenBank/DDBJ whole genome shotgun (WGS) entry which is preliminary data.</text>
</comment>
<name>A0A232LPW2_9EURO</name>
<dbReference type="InterPro" id="IPR036397">
    <property type="entry name" value="RNaseH_sf"/>
</dbReference>
<feature type="region of interest" description="Disordered" evidence="2">
    <location>
        <begin position="782"/>
        <end position="812"/>
    </location>
</feature>
<dbReference type="Proteomes" id="UP000243515">
    <property type="component" value="Unassembled WGS sequence"/>
</dbReference>
<gene>
    <name evidence="4" type="ORF">Egran_06031</name>
</gene>
<dbReference type="GO" id="GO:0003723">
    <property type="term" value="F:RNA binding"/>
    <property type="evidence" value="ECO:0007669"/>
    <property type="project" value="UniProtKB-KW"/>
</dbReference>
<dbReference type="AlphaFoldDB" id="A0A232LPW2"/>
<dbReference type="InterPro" id="IPR013103">
    <property type="entry name" value="RVT_2"/>
</dbReference>
<keyword evidence="5" id="KW-1185">Reference proteome</keyword>
<accession>A0A232LPW2</accession>
<dbReference type="InterPro" id="IPR050951">
    <property type="entry name" value="Retrovirus_Pol_polyprotein"/>
</dbReference>
<dbReference type="PANTHER" id="PTHR37984:SF7">
    <property type="entry name" value="INTEGRASE CATALYTIC DOMAIN-CONTAINING PROTEIN"/>
    <property type="match status" value="1"/>
</dbReference>
<dbReference type="PANTHER" id="PTHR37984">
    <property type="entry name" value="PROTEIN CBG26694"/>
    <property type="match status" value="1"/>
</dbReference>
<evidence type="ECO:0000256" key="2">
    <source>
        <dbReference type="SAM" id="MobiDB-lite"/>
    </source>
</evidence>
<dbReference type="OrthoDB" id="3562262at2759"/>
<dbReference type="SUPFAM" id="SSF53098">
    <property type="entry name" value="Ribonuclease H-like"/>
    <property type="match status" value="1"/>
</dbReference>
<sequence>MSIIKKTEGEGKSTEDCLHLLIKELTHLKHGLDPEFRTDKNFRNKLITACRGIPACEYACYNPADTPSGFINQLKSSISTYEHNHGLGSGITSAIPNTLFTDRRYHKQHRDYQSNRSHNKPRDNSQRNYRSRGNKSCFVCQKENCWSTRHSKEERDEAAKQFKNRFSRQFDRNPRQYIAEMEGTDPETQAYDDDTDLDDLQELTEALILNTDMTMDTQESKPETFFTSIGNFNYDDATNMRMTLADRAFEHAITGADLIVDDVDDEKSYPGPLPGFSESDRENQPSSVMTYNPHHGRYSTKEFHGIMIDTGAAIRSTAGLGQFLAYNRAHKNNAPIDKSKSYDFKFGIGSTISIGVTTINTPIGNISFHIVEADTPFILCLQDMKSLSVYLDNLKNLLVSVTKSQVWLVFEKFGHLFLLSEDNLPTFITSSFNLNPCYLTEAELRQLHRRFGHPTADRLRRLLNRSGHGDELDKQALEYLTKFCDQCQKNGKSPGRFKFVLKDDTINFNYTILIDVMYIDGGPILHVVDDATRFQAARWLKNLSARHTWETLRLMWIDTYLGPPDHIVHDAGTNFISKEFKQYANSLAITTKAVPVEAHWSIGVVERYHPVLKRAYAVIVADMPEIDKNNYGKELALQMAVKAVNDTAGPDGLVPTLLVFGAYPKMSQLDPPAPTIAQRATAVKKAMEEVTKFRATRAVQDALNQRNGPDTSGIHELPIGSEVLVWREGNTGQSGKWTGPHTLLGMDGETCKVQLQGTNGTTDFRSTTIKPYLRPSCDLKQQLNDKDHQPDDQEKVLEPPRRQPQRQRQLPERYRQNIVDLAVFLEDTDITGNPPTVFAYGAPTFSESRNKKINGLLEKGVFKIINRSEVPHGTRIFNSRFVDEIKNPGTDKAFEKSRLVVQAYNDQGKDLILTQSPTIQRVSQRLILALTAMLKDTGMELYLRDITQAYTQSTTLLSRDFFVRPPPELGLEECQILKVIKPLYGIPEAGNHWFNTYHCHHVKKLGMQQSTYDACLLTTVKRGDCFGIVGLQTDDTLTLGNLTKKKNCKKRNFWQNQESS</sequence>
<organism evidence="4 5">
    <name type="scientific">Elaphomyces granulatus</name>
    <dbReference type="NCBI Taxonomy" id="519963"/>
    <lineage>
        <taxon>Eukaryota</taxon>
        <taxon>Fungi</taxon>
        <taxon>Dikarya</taxon>
        <taxon>Ascomycota</taxon>
        <taxon>Pezizomycotina</taxon>
        <taxon>Eurotiomycetes</taxon>
        <taxon>Eurotiomycetidae</taxon>
        <taxon>Eurotiales</taxon>
        <taxon>Elaphomycetaceae</taxon>
        <taxon>Elaphomyces</taxon>
    </lineage>
</organism>
<dbReference type="Pfam" id="PF07727">
    <property type="entry name" value="RVT_2"/>
    <property type="match status" value="1"/>
</dbReference>
<feature type="compositionally biased region" description="Basic and acidic residues" evidence="2">
    <location>
        <begin position="783"/>
        <end position="801"/>
    </location>
</feature>
<dbReference type="GO" id="GO:0005634">
    <property type="term" value="C:nucleus"/>
    <property type="evidence" value="ECO:0007669"/>
    <property type="project" value="UniProtKB-ARBA"/>
</dbReference>